<reference evidence="3 5" key="2">
    <citation type="submission" date="2016-11" db="EMBL/GenBank/DDBJ databases">
        <title>Whole genomes of Flavobacteriaceae.</title>
        <authorList>
            <person name="Stine C."/>
            <person name="Li C."/>
            <person name="Tadesse D."/>
        </authorList>
    </citation>
    <scope>NUCLEOTIDE SEQUENCE [LARGE SCALE GENOMIC DNA]</scope>
    <source>
        <strain evidence="3 5">ATCC 51468</strain>
    </source>
</reference>
<dbReference type="OrthoDB" id="915376at2"/>
<dbReference type="InterPro" id="IPR003695">
    <property type="entry name" value="Ppx_GppA_N"/>
</dbReference>
<dbReference type="SUPFAM" id="SSF53067">
    <property type="entry name" value="Actin-like ATPase domain"/>
    <property type="match status" value="1"/>
</dbReference>
<proteinExistence type="predicted"/>
<dbReference type="STRING" id="37752.IW18_10065"/>
<dbReference type="Proteomes" id="UP000032061">
    <property type="component" value="Unassembled WGS sequence"/>
</dbReference>
<evidence type="ECO:0000259" key="1">
    <source>
        <dbReference type="Pfam" id="PF02541"/>
    </source>
</evidence>
<protein>
    <submittedName>
        <fullName evidence="2">Exopolyphosphatase</fullName>
    </submittedName>
</protein>
<dbReference type="Gene3D" id="3.30.420.150">
    <property type="entry name" value="Exopolyphosphatase. Domain 2"/>
    <property type="match status" value="1"/>
</dbReference>
<sequence length="364" mass="41239">MFKKNKPQILFFILLSLFFSISSFSQKNVYAGIEIGRRAIKVSVLEVNNIKKADYKILYFANERLSLADHITATGALTQEDINKTGVIIFDQLRKIRKDFKLLEENIFIVAAPVFSSASNIDALKTKVNSLTNKTFDIIDVNEEAKILVKGAIPPVDYANALLLDIGAKSTRGGYIEEVNDNKLEFIPLELDFGTTTLTDAVKKTVANKSQTNDMAVYQEKSFDFNTVLRKKIKEMLDANPLLAKKEKIYLSGGAVWAFSTLYYDENVKDHYVPLTMEDILEYDAILKNNFNKYNNLAKTNKEAARVLSTYDQTYLISANNILLSCVEGIPNLEKKKMYFVKEGQVTWLISHIADRSKKVNTNF</sequence>
<feature type="domain" description="Ppx/GppA phosphatase N-terminal" evidence="1">
    <location>
        <begin position="55"/>
        <end position="283"/>
    </location>
</feature>
<dbReference type="RefSeq" id="WP_041517451.1">
    <property type="nucleotide sequence ID" value="NZ_JPRK01000008.1"/>
</dbReference>
<evidence type="ECO:0000313" key="2">
    <source>
        <dbReference type="EMBL" id="KIO52871.1"/>
    </source>
</evidence>
<keyword evidence="5" id="KW-1185">Reference proteome</keyword>
<evidence type="ECO:0000313" key="5">
    <source>
        <dbReference type="Proteomes" id="UP000198302"/>
    </source>
</evidence>
<dbReference type="AlphaFoldDB" id="A0A0D0EZQ8"/>
<dbReference type="EMBL" id="MUGX01000010">
    <property type="protein sequence ID" value="OXA88513.1"/>
    <property type="molecule type" value="Genomic_DNA"/>
</dbReference>
<dbReference type="Proteomes" id="UP000198302">
    <property type="component" value="Unassembled WGS sequence"/>
</dbReference>
<reference evidence="2 4" key="1">
    <citation type="submission" date="2015-01" db="EMBL/GenBank/DDBJ databases">
        <title>Genome of Flavobacterium hibernum DSM 12611.</title>
        <authorList>
            <person name="Stropko S.J."/>
            <person name="Pipes S.E."/>
            <person name="Newman J.D."/>
        </authorList>
    </citation>
    <scope>NUCLEOTIDE SEQUENCE [LARGE SCALE GENOMIC DNA]</scope>
    <source>
        <strain evidence="2 4">DSM 12611</strain>
    </source>
</reference>
<gene>
    <name evidence="3" type="ORF">B0A73_07475</name>
    <name evidence="2" type="ORF">IW18_10065</name>
</gene>
<dbReference type="InterPro" id="IPR043129">
    <property type="entry name" value="ATPase_NBD"/>
</dbReference>
<name>A0A0D0EZQ8_9FLAO</name>
<comment type="caution">
    <text evidence="2">The sequence shown here is derived from an EMBL/GenBank/DDBJ whole genome shotgun (WGS) entry which is preliminary data.</text>
</comment>
<dbReference type="Gene3D" id="3.30.420.40">
    <property type="match status" value="1"/>
</dbReference>
<organism evidence="2 4">
    <name type="scientific">Flavobacterium hibernum</name>
    <dbReference type="NCBI Taxonomy" id="37752"/>
    <lineage>
        <taxon>Bacteria</taxon>
        <taxon>Pseudomonadati</taxon>
        <taxon>Bacteroidota</taxon>
        <taxon>Flavobacteriia</taxon>
        <taxon>Flavobacteriales</taxon>
        <taxon>Flavobacteriaceae</taxon>
        <taxon>Flavobacterium</taxon>
    </lineage>
</organism>
<dbReference type="EMBL" id="JPRK01000008">
    <property type="protein sequence ID" value="KIO52871.1"/>
    <property type="molecule type" value="Genomic_DNA"/>
</dbReference>
<dbReference type="Pfam" id="PF02541">
    <property type="entry name" value="Ppx-GppA"/>
    <property type="match status" value="1"/>
</dbReference>
<evidence type="ECO:0000313" key="3">
    <source>
        <dbReference type="EMBL" id="OXA88513.1"/>
    </source>
</evidence>
<evidence type="ECO:0000313" key="4">
    <source>
        <dbReference type="Proteomes" id="UP000032061"/>
    </source>
</evidence>
<accession>A0A0D0EZQ8</accession>